<evidence type="ECO:0000313" key="3">
    <source>
        <dbReference type="EMBL" id="CAK0787531.1"/>
    </source>
</evidence>
<accession>A0AAV1IJM8</accession>
<feature type="transmembrane region" description="Helical" evidence="2">
    <location>
        <begin position="133"/>
        <end position="155"/>
    </location>
</feature>
<evidence type="ECO:0000313" key="4">
    <source>
        <dbReference type="Proteomes" id="UP001314263"/>
    </source>
</evidence>
<feature type="compositionally biased region" description="Low complexity" evidence="1">
    <location>
        <begin position="307"/>
        <end position="321"/>
    </location>
</feature>
<feature type="compositionally biased region" description="Polar residues" evidence="1">
    <location>
        <begin position="337"/>
        <end position="347"/>
    </location>
</feature>
<keyword evidence="2" id="KW-0472">Membrane</keyword>
<protein>
    <submittedName>
        <fullName evidence="3">Uncharacterized protein</fullName>
    </submittedName>
</protein>
<keyword evidence="4" id="KW-1185">Reference proteome</keyword>
<sequence length="373" mass="39089">MKLVPDLLRSLYILSSSVTVLLCQPLVRVLSVPYELLVPDHTRDALFQLACDLRANPIKDKHWVLVHWRRLKPRTFPGWIAMGWALLFVASAGTGAAGLLLCVVMGVMYTLGFILASAGMVSSLVVGMLLTCVAFWCFLAACVTGFMCAGAGFAYCGTSTLWTVIGFLGDKLNSHHPQEVPLKPPPTLAPVATPRAASPSSKPAPMPVAPEKEAALRSTLGQPNALPAIDPGSPRFAGVAPAPTGLACGHVSTSQEMTNPVLEDAELEAGIAEQVANAKAILEDTAKPSTPLDALSPLPQPMGVSEDSALSDSTSANSSTAMLGKGPEAARVPNGTGMASSKFTNGNGMPKQAKQHKMQGGKAHVQRQVSPPR</sequence>
<reference evidence="3 4" key="1">
    <citation type="submission" date="2023-10" db="EMBL/GenBank/DDBJ databases">
        <authorList>
            <person name="Maclean D."/>
            <person name="Macfadyen A."/>
        </authorList>
    </citation>
    <scope>NUCLEOTIDE SEQUENCE [LARGE SCALE GENOMIC DNA]</scope>
</reference>
<feature type="region of interest" description="Disordered" evidence="1">
    <location>
        <begin position="178"/>
        <end position="217"/>
    </location>
</feature>
<keyword evidence="2" id="KW-1133">Transmembrane helix</keyword>
<comment type="caution">
    <text evidence="3">The sequence shown here is derived from an EMBL/GenBank/DDBJ whole genome shotgun (WGS) entry which is preliminary data.</text>
</comment>
<dbReference type="EMBL" id="CAUYUE010000017">
    <property type="protein sequence ID" value="CAK0787531.1"/>
    <property type="molecule type" value="Genomic_DNA"/>
</dbReference>
<evidence type="ECO:0000256" key="1">
    <source>
        <dbReference type="SAM" id="MobiDB-lite"/>
    </source>
</evidence>
<gene>
    <name evidence="3" type="ORF">CVIRNUC_010751</name>
</gene>
<feature type="transmembrane region" description="Helical" evidence="2">
    <location>
        <begin position="79"/>
        <end position="101"/>
    </location>
</feature>
<evidence type="ECO:0000256" key="2">
    <source>
        <dbReference type="SAM" id="Phobius"/>
    </source>
</evidence>
<feature type="compositionally biased region" description="Low complexity" evidence="1">
    <location>
        <begin position="192"/>
        <end position="201"/>
    </location>
</feature>
<organism evidence="3 4">
    <name type="scientific">Coccomyxa viridis</name>
    <dbReference type="NCBI Taxonomy" id="1274662"/>
    <lineage>
        <taxon>Eukaryota</taxon>
        <taxon>Viridiplantae</taxon>
        <taxon>Chlorophyta</taxon>
        <taxon>core chlorophytes</taxon>
        <taxon>Trebouxiophyceae</taxon>
        <taxon>Trebouxiophyceae incertae sedis</taxon>
        <taxon>Coccomyxaceae</taxon>
        <taxon>Coccomyxa</taxon>
    </lineage>
</organism>
<feature type="region of interest" description="Disordered" evidence="1">
    <location>
        <begin position="288"/>
        <end position="373"/>
    </location>
</feature>
<feature type="transmembrane region" description="Helical" evidence="2">
    <location>
        <begin position="107"/>
        <end position="126"/>
    </location>
</feature>
<dbReference type="Proteomes" id="UP001314263">
    <property type="component" value="Unassembled WGS sequence"/>
</dbReference>
<keyword evidence="2" id="KW-0812">Transmembrane</keyword>
<dbReference type="AlphaFoldDB" id="A0AAV1IJM8"/>
<name>A0AAV1IJM8_9CHLO</name>
<proteinExistence type="predicted"/>